<dbReference type="AlphaFoldDB" id="A0A168ES45"/>
<reference evidence="2 3" key="1">
    <citation type="journal article" date="2016" name="Genome Biol. Evol.">
        <title>Divergent and convergent evolution of fungal pathogenicity.</title>
        <authorList>
            <person name="Shang Y."/>
            <person name="Xiao G."/>
            <person name="Zheng P."/>
            <person name="Cen K."/>
            <person name="Zhan S."/>
            <person name="Wang C."/>
        </authorList>
    </citation>
    <scope>NUCLEOTIDE SEQUENCE [LARGE SCALE GENOMIC DNA]</scope>
    <source>
        <strain evidence="2 3">ARSEF 2679</strain>
    </source>
</reference>
<gene>
    <name evidence="2" type="ORF">ISF_01047</name>
</gene>
<dbReference type="RefSeq" id="XP_018709104.1">
    <property type="nucleotide sequence ID" value="XM_018844654.1"/>
</dbReference>
<feature type="domain" description="Amidase" evidence="1">
    <location>
        <begin position="29"/>
        <end position="474"/>
    </location>
</feature>
<sequence>MPSFFNPQTTNAVELTQLLAQRKITSVQIVEVYLAHTEQHNPGLNALISQPPRQKVLAAAAKLDQERSDGKLRGPLHGIPIILKDCLTTASDLGMSTTCGSLALVGAKARKNAAIVQRMIDGGLIILAKANMTEFCGMKMTYMMPGWSAHGGQTLSPYVRVIEKDEKILGHSAPGGSSTGSGVSLSAGFAPLAMGTETIGSIVTPSSRNALYGLKPTVGALDADGAFTMTEFYDSPGPMAKSAADIRALAGFLLGRGFEAAPPGDVGSWKGLKVGVVDPRLWTLDESMCRQHEGTAVNMVEEYESMVETLRKSGCSLQYPFALPNLSGYPDTISLAHWEFNNICLPKFLKIFDNFPIRSVKDIVKFNQDNQERAMPEPYTEQNDLIKAMNSNEPAEEVDAVKAELRAKARGILDGAFDTAGVNVLAGPCDSGFCVHAAAAGYPVGAVPLSTLRYNGRPFGLCVVARAGDEEALLQFMAAYEAAMPARAVPVL</sequence>
<evidence type="ECO:0000313" key="3">
    <source>
        <dbReference type="Proteomes" id="UP000076744"/>
    </source>
</evidence>
<dbReference type="EMBL" id="AZHB01000001">
    <property type="protein sequence ID" value="OAA74146.1"/>
    <property type="molecule type" value="Genomic_DNA"/>
</dbReference>
<name>A0A168ES45_CORFA</name>
<dbReference type="Pfam" id="PF01425">
    <property type="entry name" value="Amidase"/>
    <property type="match status" value="1"/>
</dbReference>
<evidence type="ECO:0000313" key="2">
    <source>
        <dbReference type="EMBL" id="OAA74146.1"/>
    </source>
</evidence>
<evidence type="ECO:0000259" key="1">
    <source>
        <dbReference type="Pfam" id="PF01425"/>
    </source>
</evidence>
<dbReference type="PANTHER" id="PTHR42678:SF34">
    <property type="entry name" value="OS04G0183300 PROTEIN"/>
    <property type="match status" value="1"/>
</dbReference>
<organism evidence="2 3">
    <name type="scientific">Cordyceps fumosorosea (strain ARSEF 2679)</name>
    <name type="common">Isaria fumosorosea</name>
    <dbReference type="NCBI Taxonomy" id="1081104"/>
    <lineage>
        <taxon>Eukaryota</taxon>
        <taxon>Fungi</taxon>
        <taxon>Dikarya</taxon>
        <taxon>Ascomycota</taxon>
        <taxon>Pezizomycotina</taxon>
        <taxon>Sordariomycetes</taxon>
        <taxon>Hypocreomycetidae</taxon>
        <taxon>Hypocreales</taxon>
        <taxon>Cordycipitaceae</taxon>
        <taxon>Cordyceps</taxon>
    </lineage>
</organism>
<dbReference type="InterPro" id="IPR023631">
    <property type="entry name" value="Amidase_dom"/>
</dbReference>
<dbReference type="SUPFAM" id="SSF75304">
    <property type="entry name" value="Amidase signature (AS) enzymes"/>
    <property type="match status" value="1"/>
</dbReference>
<accession>A0A168ES45</accession>
<protein>
    <submittedName>
        <fullName evidence="2">Amidase signature domain protein</fullName>
    </submittedName>
</protein>
<dbReference type="PANTHER" id="PTHR42678">
    <property type="entry name" value="AMIDASE"/>
    <property type="match status" value="1"/>
</dbReference>
<proteinExistence type="predicted"/>
<dbReference type="Proteomes" id="UP000076744">
    <property type="component" value="Unassembled WGS sequence"/>
</dbReference>
<dbReference type="Gene3D" id="3.90.1300.10">
    <property type="entry name" value="Amidase signature (AS) domain"/>
    <property type="match status" value="1"/>
</dbReference>
<dbReference type="InterPro" id="IPR036928">
    <property type="entry name" value="AS_sf"/>
</dbReference>
<comment type="caution">
    <text evidence="2">The sequence shown here is derived from an EMBL/GenBank/DDBJ whole genome shotgun (WGS) entry which is preliminary data.</text>
</comment>
<dbReference type="OrthoDB" id="566138at2759"/>
<keyword evidence="3" id="KW-1185">Reference proteome</keyword>
<dbReference type="STRING" id="1081104.A0A168ES45"/>
<dbReference type="GeneID" id="30017339"/>